<evidence type="ECO:0000256" key="3">
    <source>
        <dbReference type="ARBA" id="ARBA00022989"/>
    </source>
</evidence>
<name>A0A1L3MKH9_9MICO</name>
<dbReference type="EMBL" id="CP013290">
    <property type="protein sequence ID" value="APH02820.1"/>
    <property type="molecule type" value="Genomic_DNA"/>
</dbReference>
<evidence type="ECO:0000256" key="4">
    <source>
        <dbReference type="ARBA" id="ARBA00023136"/>
    </source>
</evidence>
<dbReference type="AlphaFoldDB" id="A0A1L3MKH9"/>
<accession>A0A1L3MKH9</accession>
<feature type="transmembrane region" description="Helical" evidence="6">
    <location>
        <begin position="109"/>
        <end position="131"/>
    </location>
</feature>
<evidence type="ECO:0000256" key="5">
    <source>
        <dbReference type="ARBA" id="ARBA00023251"/>
    </source>
</evidence>
<evidence type="ECO:0000313" key="8">
    <source>
        <dbReference type="EMBL" id="APH02820.1"/>
    </source>
</evidence>
<comment type="subcellular location">
    <subcellularLocation>
        <location evidence="6">Cell membrane</location>
        <topology evidence="6">Multi-pass membrane protein</topology>
    </subcellularLocation>
    <subcellularLocation>
        <location evidence="1">Membrane</location>
        <topology evidence="1">Multi-pass membrane protein</topology>
    </subcellularLocation>
</comment>
<feature type="transmembrane region" description="Helical" evidence="6">
    <location>
        <begin position="137"/>
        <end position="160"/>
    </location>
</feature>
<proteinExistence type="inferred from homology"/>
<dbReference type="Pfam" id="PF01061">
    <property type="entry name" value="ABC2_membrane"/>
    <property type="match status" value="1"/>
</dbReference>
<dbReference type="PROSITE" id="PS51012">
    <property type="entry name" value="ABC_TM2"/>
    <property type="match status" value="1"/>
</dbReference>
<evidence type="ECO:0000256" key="1">
    <source>
        <dbReference type="ARBA" id="ARBA00004141"/>
    </source>
</evidence>
<evidence type="ECO:0000256" key="2">
    <source>
        <dbReference type="ARBA" id="ARBA00022692"/>
    </source>
</evidence>
<dbReference type="RefSeq" id="WP_072625947.1">
    <property type="nucleotide sequence ID" value="NZ_CP013290.1"/>
</dbReference>
<dbReference type="GO" id="GO:0046677">
    <property type="term" value="P:response to antibiotic"/>
    <property type="evidence" value="ECO:0007669"/>
    <property type="project" value="UniProtKB-KW"/>
</dbReference>
<dbReference type="GO" id="GO:0043190">
    <property type="term" value="C:ATP-binding cassette (ABC) transporter complex"/>
    <property type="evidence" value="ECO:0007669"/>
    <property type="project" value="InterPro"/>
</dbReference>
<evidence type="ECO:0000259" key="7">
    <source>
        <dbReference type="PROSITE" id="PS51012"/>
    </source>
</evidence>
<feature type="transmembrane region" description="Helical" evidence="6">
    <location>
        <begin position="57"/>
        <end position="80"/>
    </location>
</feature>
<gene>
    <name evidence="8" type="ORF">ASJ30_15805</name>
</gene>
<sequence length="263" mass="28503">MNFLNQLGALTVRNILKSLRNPDIIIFATAAPVAFALLFAYVFGSAMEMSGDIYREYLLVGILAQTMLMTSTNTGIGLAMDNKHGMMDRFRSLPVKPVAVVTARANSDLVMNLLVIALLALVGLSMGWRIRTGPVEAVAGFALLLLFAYALSWVSAYVGLRVRSPEVLSNVSMLILLPLAFISTAFVPTDGMPTPMRVVAEWNPVSAVVTGVRELFGNVPESTPAPDVLALQHPVLFGVIWSALLLLLFVPLATRSYVKSHTR</sequence>
<feature type="transmembrane region" description="Helical" evidence="6">
    <location>
        <begin position="235"/>
        <end position="254"/>
    </location>
</feature>
<dbReference type="InterPro" id="IPR013525">
    <property type="entry name" value="ABC2_TM"/>
</dbReference>
<keyword evidence="9" id="KW-1185">Reference proteome</keyword>
<dbReference type="KEGG" id="jte:ASJ30_15805"/>
<feature type="transmembrane region" description="Helical" evidence="6">
    <location>
        <begin position="24"/>
        <end position="45"/>
    </location>
</feature>
<dbReference type="Proteomes" id="UP000182938">
    <property type="component" value="Chromosome"/>
</dbReference>
<keyword evidence="2 6" id="KW-0812">Transmembrane</keyword>
<dbReference type="InterPro" id="IPR000412">
    <property type="entry name" value="ABC_2_transport"/>
</dbReference>
<dbReference type="InterPro" id="IPR051784">
    <property type="entry name" value="Nod_factor_ABC_transporter"/>
</dbReference>
<keyword evidence="6" id="KW-0813">Transport</keyword>
<keyword evidence="5" id="KW-0046">Antibiotic resistance</keyword>
<evidence type="ECO:0000256" key="6">
    <source>
        <dbReference type="RuleBase" id="RU361157"/>
    </source>
</evidence>
<dbReference type="InterPro" id="IPR047817">
    <property type="entry name" value="ABC2_TM_bact-type"/>
</dbReference>
<organism evidence="8 9">
    <name type="scientific">Janibacter indicus</name>
    <dbReference type="NCBI Taxonomy" id="857417"/>
    <lineage>
        <taxon>Bacteria</taxon>
        <taxon>Bacillati</taxon>
        <taxon>Actinomycetota</taxon>
        <taxon>Actinomycetes</taxon>
        <taxon>Micrococcales</taxon>
        <taxon>Intrasporangiaceae</taxon>
        <taxon>Janibacter</taxon>
    </lineage>
</organism>
<dbReference type="PANTHER" id="PTHR43229">
    <property type="entry name" value="NODULATION PROTEIN J"/>
    <property type="match status" value="1"/>
</dbReference>
<feature type="transmembrane region" description="Helical" evidence="6">
    <location>
        <begin position="167"/>
        <end position="187"/>
    </location>
</feature>
<dbReference type="PANTHER" id="PTHR43229:SF2">
    <property type="entry name" value="NODULATION PROTEIN J"/>
    <property type="match status" value="1"/>
</dbReference>
<keyword evidence="4 6" id="KW-0472">Membrane</keyword>
<comment type="similarity">
    <text evidence="6">Belongs to the ABC-2 integral membrane protein family.</text>
</comment>
<reference evidence="8 9" key="1">
    <citation type="submission" date="2015-11" db="EMBL/GenBank/DDBJ databases">
        <authorList>
            <person name="Zhang Y."/>
            <person name="Guo Z."/>
        </authorList>
    </citation>
    <scope>NUCLEOTIDE SEQUENCE [LARGE SCALE GENOMIC DNA]</scope>
    <source>
        <strain evidence="8 9">YFY001</strain>
    </source>
</reference>
<protein>
    <recommendedName>
        <fullName evidence="6">Transport permease protein</fullName>
    </recommendedName>
</protein>
<dbReference type="GO" id="GO:0140359">
    <property type="term" value="F:ABC-type transporter activity"/>
    <property type="evidence" value="ECO:0007669"/>
    <property type="project" value="InterPro"/>
</dbReference>
<dbReference type="PIRSF" id="PIRSF006648">
    <property type="entry name" value="DrrB"/>
    <property type="match status" value="1"/>
</dbReference>
<feature type="domain" description="ABC transmembrane type-2" evidence="7">
    <location>
        <begin position="23"/>
        <end position="260"/>
    </location>
</feature>
<keyword evidence="6" id="KW-1003">Cell membrane</keyword>
<evidence type="ECO:0000313" key="9">
    <source>
        <dbReference type="Proteomes" id="UP000182938"/>
    </source>
</evidence>
<keyword evidence="3 6" id="KW-1133">Transmembrane helix</keyword>